<feature type="binding site" evidence="9">
    <location>
        <position position="51"/>
    </location>
    <ligand>
        <name>Mg(2+)</name>
        <dbReference type="ChEBI" id="CHEBI:18420"/>
    </ligand>
</feature>
<dbReference type="SMART" id="SM00535">
    <property type="entry name" value="RIBOc"/>
    <property type="match status" value="1"/>
</dbReference>
<dbReference type="AlphaFoldDB" id="A0A2A4Z7K4"/>
<dbReference type="SUPFAM" id="SSF54768">
    <property type="entry name" value="dsRNA-binding domain-like"/>
    <property type="match status" value="1"/>
</dbReference>
<name>A0A2A4Z7K4_9PROT</name>
<dbReference type="SUPFAM" id="SSF69065">
    <property type="entry name" value="RNase III domain-like"/>
    <property type="match status" value="1"/>
</dbReference>
<evidence type="ECO:0000313" key="12">
    <source>
        <dbReference type="EMBL" id="PCJ02993.1"/>
    </source>
</evidence>
<proteinExistence type="inferred from homology"/>
<keyword evidence="6 9" id="KW-0255">Endonuclease</keyword>
<dbReference type="GO" id="GO:0010468">
    <property type="term" value="P:regulation of gene expression"/>
    <property type="evidence" value="ECO:0007669"/>
    <property type="project" value="TreeGrafter"/>
</dbReference>
<feature type="domain" description="DRBM" evidence="10">
    <location>
        <begin position="163"/>
        <end position="227"/>
    </location>
</feature>
<dbReference type="InterPro" id="IPR014720">
    <property type="entry name" value="dsRBD_dom"/>
</dbReference>
<evidence type="ECO:0000256" key="6">
    <source>
        <dbReference type="ARBA" id="ARBA00022759"/>
    </source>
</evidence>
<sequence length="236" mass="26595">MKTLDELEKIIGFEFADKALLTQAVTHSSSYFDGRAKKTRDIAQKHYERLEFLGDRVLGLVISEYLLSTFPEEDEGDLNLRFAQLVRKESCTLVAESLKLDDFVILGTNETKSGLNKNPTILGDVCEALIAALFLDGGMEIAKPFILKHWDEQLKSNQPHKQDAKTALQEWAQKLKLPLPLYIVSQTTGPAHAPQFTIEVSLTNYEKSVASGQSKRIAEQKAATEFLIREKIWLDQ</sequence>
<dbReference type="Pfam" id="PF00035">
    <property type="entry name" value="dsrm"/>
    <property type="match status" value="1"/>
</dbReference>
<comment type="caution">
    <text evidence="12">The sequence shown here is derived from an EMBL/GenBank/DDBJ whole genome shotgun (WGS) entry which is preliminary data.</text>
</comment>
<gene>
    <name evidence="9 12" type="primary">rnc</name>
    <name evidence="12" type="ORF">COB13_03360</name>
</gene>
<dbReference type="InterPro" id="IPR011907">
    <property type="entry name" value="RNase_III"/>
</dbReference>
<comment type="similarity">
    <text evidence="2">Belongs to the ribonuclease III family.</text>
</comment>
<evidence type="ECO:0000256" key="3">
    <source>
        <dbReference type="ARBA" id="ARBA00022552"/>
    </source>
</evidence>
<reference evidence="12" key="2">
    <citation type="journal article" date="2018" name="ISME J.">
        <title>A dynamic microbial community with high functional redundancy inhabits the cold, oxic subseafloor aquifer.</title>
        <authorList>
            <person name="Tully B.J."/>
            <person name="Wheat C.G."/>
            <person name="Glazer B.T."/>
            <person name="Huber J.A."/>
        </authorList>
    </citation>
    <scope>NUCLEOTIDE SEQUENCE</scope>
    <source>
        <strain evidence="12">NORP83</strain>
    </source>
</reference>
<dbReference type="Gene3D" id="1.10.1520.10">
    <property type="entry name" value="Ribonuclease III domain"/>
    <property type="match status" value="1"/>
</dbReference>
<evidence type="ECO:0000256" key="9">
    <source>
        <dbReference type="HAMAP-Rule" id="MF_00104"/>
    </source>
</evidence>
<dbReference type="Gene3D" id="3.30.160.20">
    <property type="match status" value="1"/>
</dbReference>
<keyword evidence="9" id="KW-0479">Metal-binding</keyword>
<feature type="domain" description="RNase III" evidence="11">
    <location>
        <begin position="4"/>
        <end position="138"/>
    </location>
</feature>
<feature type="binding site" evidence="9">
    <location>
        <position position="127"/>
    </location>
    <ligand>
        <name>Mg(2+)</name>
        <dbReference type="ChEBI" id="CHEBI:18420"/>
    </ligand>
</feature>
<comment type="subunit">
    <text evidence="9">Homodimer.</text>
</comment>
<evidence type="ECO:0000256" key="2">
    <source>
        <dbReference type="ARBA" id="ARBA00010183"/>
    </source>
</evidence>
<dbReference type="GO" id="GO:0008033">
    <property type="term" value="P:tRNA processing"/>
    <property type="evidence" value="ECO:0007669"/>
    <property type="project" value="UniProtKB-KW"/>
</dbReference>
<comment type="function">
    <text evidence="9">Digests double-stranded RNA. Involved in the processing of primary rRNA transcript to yield the immediate precursors to the large and small rRNAs (23S and 16S). Processes some mRNAs, and tRNAs when they are encoded in the rRNA operon. Processes pre-crRNA and tracrRNA of type II CRISPR loci if present in the organism.</text>
</comment>
<feature type="active site" evidence="9">
    <location>
        <position position="55"/>
    </location>
</feature>
<reference key="1">
    <citation type="submission" date="2017-08" db="EMBL/GenBank/DDBJ databases">
        <title>A dynamic microbial community with high functional redundancy inhabits the cold, oxic subseafloor aquifer.</title>
        <authorList>
            <person name="Tully B.J."/>
            <person name="Wheat C.G."/>
            <person name="Glazer B.T."/>
            <person name="Huber J.A."/>
        </authorList>
    </citation>
    <scope>NUCLEOTIDE SEQUENCE [LARGE SCALE GENOMIC DNA]</scope>
</reference>
<evidence type="ECO:0000259" key="11">
    <source>
        <dbReference type="PROSITE" id="PS50142"/>
    </source>
</evidence>
<keyword evidence="3 9" id="KW-0698">rRNA processing</keyword>
<organism evidence="12">
    <name type="scientific">OCS116 cluster bacterium</name>
    <dbReference type="NCBI Taxonomy" id="2030921"/>
    <lineage>
        <taxon>Bacteria</taxon>
        <taxon>Pseudomonadati</taxon>
        <taxon>Pseudomonadota</taxon>
        <taxon>Alphaproteobacteria</taxon>
        <taxon>OCS116 cluster</taxon>
    </lineage>
</organism>
<evidence type="ECO:0000259" key="10">
    <source>
        <dbReference type="PROSITE" id="PS50137"/>
    </source>
</evidence>
<keyword evidence="9" id="KW-0699">rRNA-binding</keyword>
<feature type="binding site" evidence="9">
    <location>
        <position position="124"/>
    </location>
    <ligand>
        <name>Mg(2+)</name>
        <dbReference type="ChEBI" id="CHEBI:18420"/>
    </ligand>
</feature>
<dbReference type="GO" id="GO:0046872">
    <property type="term" value="F:metal ion binding"/>
    <property type="evidence" value="ECO:0007669"/>
    <property type="project" value="UniProtKB-KW"/>
</dbReference>
<dbReference type="NCBIfam" id="TIGR02191">
    <property type="entry name" value="RNaseIII"/>
    <property type="match status" value="1"/>
</dbReference>
<dbReference type="PROSITE" id="PS50142">
    <property type="entry name" value="RNASE_3_2"/>
    <property type="match status" value="1"/>
</dbReference>
<keyword evidence="9" id="KW-0819">tRNA processing</keyword>
<dbReference type="EC" id="3.1.26.3" evidence="9"/>
<dbReference type="GO" id="GO:0019843">
    <property type="term" value="F:rRNA binding"/>
    <property type="evidence" value="ECO:0007669"/>
    <property type="project" value="UniProtKB-KW"/>
</dbReference>
<dbReference type="SMART" id="SM00358">
    <property type="entry name" value="DSRM"/>
    <property type="match status" value="1"/>
</dbReference>
<evidence type="ECO:0000256" key="8">
    <source>
        <dbReference type="ARBA" id="ARBA00022884"/>
    </source>
</evidence>
<keyword evidence="7 9" id="KW-0378">Hydrolase</keyword>
<comment type="subcellular location">
    <subcellularLocation>
        <location evidence="9">Cytoplasm</location>
    </subcellularLocation>
</comment>
<evidence type="ECO:0000256" key="7">
    <source>
        <dbReference type="ARBA" id="ARBA00022801"/>
    </source>
</evidence>
<keyword evidence="9" id="KW-0460">Magnesium</keyword>
<dbReference type="EMBL" id="NVUS01000003">
    <property type="protein sequence ID" value="PCJ02993.1"/>
    <property type="molecule type" value="Genomic_DNA"/>
</dbReference>
<feature type="active site" evidence="9">
    <location>
        <position position="127"/>
    </location>
</feature>
<dbReference type="FunFam" id="1.10.1520.10:FF:000001">
    <property type="entry name" value="Ribonuclease 3"/>
    <property type="match status" value="1"/>
</dbReference>
<dbReference type="GO" id="GO:0005737">
    <property type="term" value="C:cytoplasm"/>
    <property type="evidence" value="ECO:0007669"/>
    <property type="project" value="UniProtKB-SubCell"/>
</dbReference>
<evidence type="ECO:0000256" key="5">
    <source>
        <dbReference type="ARBA" id="ARBA00022722"/>
    </source>
</evidence>
<dbReference type="InterPro" id="IPR036389">
    <property type="entry name" value="RNase_III_sf"/>
</dbReference>
<dbReference type="PROSITE" id="PS00517">
    <property type="entry name" value="RNASE_3_1"/>
    <property type="match status" value="1"/>
</dbReference>
<dbReference type="GO" id="GO:0006397">
    <property type="term" value="P:mRNA processing"/>
    <property type="evidence" value="ECO:0007669"/>
    <property type="project" value="UniProtKB-UniRule"/>
</dbReference>
<comment type="cofactor">
    <cofactor evidence="9">
        <name>Mg(2+)</name>
        <dbReference type="ChEBI" id="CHEBI:18420"/>
    </cofactor>
</comment>
<accession>A0A2A4Z7K4</accession>
<evidence type="ECO:0000256" key="4">
    <source>
        <dbReference type="ARBA" id="ARBA00022664"/>
    </source>
</evidence>
<evidence type="ECO:0000256" key="1">
    <source>
        <dbReference type="ARBA" id="ARBA00000109"/>
    </source>
</evidence>
<dbReference type="PANTHER" id="PTHR11207:SF0">
    <property type="entry name" value="RIBONUCLEASE 3"/>
    <property type="match status" value="1"/>
</dbReference>
<protein>
    <recommendedName>
        <fullName evidence="9">Ribonuclease 3</fullName>
        <ecNumber evidence="9">3.1.26.3</ecNumber>
    </recommendedName>
    <alternativeName>
        <fullName evidence="9">Ribonuclease III</fullName>
        <shortName evidence="9">RNase III</shortName>
    </alternativeName>
</protein>
<dbReference type="GO" id="GO:0003725">
    <property type="term" value="F:double-stranded RNA binding"/>
    <property type="evidence" value="ECO:0007669"/>
    <property type="project" value="TreeGrafter"/>
</dbReference>
<dbReference type="PANTHER" id="PTHR11207">
    <property type="entry name" value="RIBONUCLEASE III"/>
    <property type="match status" value="1"/>
</dbReference>
<dbReference type="Pfam" id="PF14622">
    <property type="entry name" value="Ribonucleas_3_3"/>
    <property type="match status" value="1"/>
</dbReference>
<dbReference type="InterPro" id="IPR000999">
    <property type="entry name" value="RNase_III_dom"/>
</dbReference>
<dbReference type="CDD" id="cd10845">
    <property type="entry name" value="DSRM_RNAse_III_family"/>
    <property type="match status" value="1"/>
</dbReference>
<keyword evidence="8 9" id="KW-0694">RNA-binding</keyword>
<dbReference type="PROSITE" id="PS50137">
    <property type="entry name" value="DS_RBD"/>
    <property type="match status" value="1"/>
</dbReference>
<dbReference type="GO" id="GO:0004525">
    <property type="term" value="F:ribonuclease III activity"/>
    <property type="evidence" value="ECO:0007669"/>
    <property type="project" value="UniProtKB-UniRule"/>
</dbReference>
<dbReference type="CDD" id="cd00593">
    <property type="entry name" value="RIBOc"/>
    <property type="match status" value="1"/>
</dbReference>
<keyword evidence="4 9" id="KW-0507">mRNA processing</keyword>
<comment type="catalytic activity">
    <reaction evidence="1 9">
        <text>Endonucleolytic cleavage to 5'-phosphomonoester.</text>
        <dbReference type="EC" id="3.1.26.3"/>
    </reaction>
</comment>
<keyword evidence="5 9" id="KW-0540">Nuclease</keyword>
<keyword evidence="9" id="KW-0963">Cytoplasm</keyword>
<dbReference type="HAMAP" id="MF_00104">
    <property type="entry name" value="RNase_III"/>
    <property type="match status" value="1"/>
</dbReference>
<dbReference type="GO" id="GO:0006364">
    <property type="term" value="P:rRNA processing"/>
    <property type="evidence" value="ECO:0007669"/>
    <property type="project" value="UniProtKB-UniRule"/>
</dbReference>